<comment type="subcellular location">
    <subcellularLocation>
        <location evidence="1">Cell membrane</location>
        <topology evidence="1">Multi-pass membrane protein</topology>
    </subcellularLocation>
</comment>
<evidence type="ECO:0000256" key="5">
    <source>
        <dbReference type="ARBA" id="ARBA00022967"/>
    </source>
</evidence>
<sequence length="629" mass="64930">MTLIGRYPLVAATLLCAAVVAGLLLFGYPEAAQWTASLYSLLVAARLAWDMVRQLLRGHWGIDLLAVTAVVSTVVVGEYIASLIIVLMLSGGRALEDFAQGRAQRELSALLERAPMTAHRERAGEPPEEISVDEVRPDDVLLVRPAEVVPVDGTLLSGFGSFDESALTGESLPVERTAGQDVMSGALNGQAAVRIRATAAAEDSQYSRIVALVREASASRAPVVRLADRYAVPFTAFAFLLAGAAWLFSGDPARFAEVLVVATPCPLLIAAPVAFVGGMGRAAKSGIIIKNGGTLEKLSRVKVAAFDKTGTLTGGRPVLLEIRPAGAAGARLGPDGLLRLAASAEQYSSHVLAASVMEAAADRGLELQAAAEAEEAATHGVAAQIGGHAVVVGKPAFVANRSRGVERTPLASGEMAVYVAVDGDFAGTLVMSDAVRPNAASVLGQLRALGVEETLMLTGDARETAGHIAAEVGLTRVQAECLPADKVETVRSLPHRPVMMVGDGVNDAPVLAAADVGVAMGAKGSTAASESADVVIMLDDLSKVPRAVEIGRRSVKVALESIWIGIALSIGLMVLAALGFVPAVAGALFQELVDLATILNALRALGPGRTTAAAAVPAAREPRYSDSVP</sequence>
<dbReference type="InterPro" id="IPR001757">
    <property type="entry name" value="P_typ_ATPase"/>
</dbReference>
<organism evidence="10 11">
    <name type="scientific">Arthrobacter mangrovi</name>
    <dbReference type="NCBI Taxonomy" id="2966350"/>
    <lineage>
        <taxon>Bacteria</taxon>
        <taxon>Bacillati</taxon>
        <taxon>Actinomycetota</taxon>
        <taxon>Actinomycetes</taxon>
        <taxon>Micrococcales</taxon>
        <taxon>Micrococcaceae</taxon>
        <taxon>Arthrobacter</taxon>
    </lineage>
</organism>
<feature type="domain" description="P-type ATPase A" evidence="9">
    <location>
        <begin position="114"/>
        <end position="213"/>
    </location>
</feature>
<evidence type="ECO:0000313" key="11">
    <source>
        <dbReference type="Proteomes" id="UP001209654"/>
    </source>
</evidence>
<feature type="transmembrane region" description="Helical" evidence="8">
    <location>
        <begin position="562"/>
        <end position="589"/>
    </location>
</feature>
<feature type="transmembrane region" description="Helical" evidence="8">
    <location>
        <begin position="7"/>
        <end position="28"/>
    </location>
</feature>
<dbReference type="SUPFAM" id="SSF81665">
    <property type="entry name" value="Calcium ATPase, transmembrane domain M"/>
    <property type="match status" value="1"/>
</dbReference>
<keyword evidence="11" id="KW-1185">Reference proteome</keyword>
<dbReference type="InterPro" id="IPR036412">
    <property type="entry name" value="HAD-like_sf"/>
</dbReference>
<proteinExistence type="inferred from homology"/>
<protein>
    <submittedName>
        <fullName evidence="10">Cobalt ABC transporter ATP-binding protein</fullName>
    </submittedName>
</protein>
<dbReference type="InterPro" id="IPR027256">
    <property type="entry name" value="P-typ_ATPase_IB"/>
</dbReference>
<dbReference type="InterPro" id="IPR008250">
    <property type="entry name" value="ATPase_P-typ_transduc_dom_A_sf"/>
</dbReference>
<evidence type="ECO:0000256" key="3">
    <source>
        <dbReference type="ARBA" id="ARBA00022692"/>
    </source>
</evidence>
<keyword evidence="8 10" id="KW-0067">ATP-binding</keyword>
<dbReference type="Gene3D" id="3.40.1110.10">
    <property type="entry name" value="Calcium-transporting ATPase, cytoplasmic domain N"/>
    <property type="match status" value="1"/>
</dbReference>
<name>A0ABQ5MW57_9MICC</name>
<dbReference type="NCBIfam" id="TIGR01494">
    <property type="entry name" value="ATPase_P-type"/>
    <property type="match status" value="2"/>
</dbReference>
<dbReference type="InterPro" id="IPR059000">
    <property type="entry name" value="ATPase_P-type_domA"/>
</dbReference>
<evidence type="ECO:0000256" key="8">
    <source>
        <dbReference type="RuleBase" id="RU362081"/>
    </source>
</evidence>
<evidence type="ECO:0000259" key="9">
    <source>
        <dbReference type="Pfam" id="PF00122"/>
    </source>
</evidence>
<dbReference type="InterPro" id="IPR023214">
    <property type="entry name" value="HAD_sf"/>
</dbReference>
<dbReference type="NCBIfam" id="TIGR01525">
    <property type="entry name" value="ATPase-IB_hvy"/>
    <property type="match status" value="1"/>
</dbReference>
<dbReference type="PROSITE" id="PS00154">
    <property type="entry name" value="ATPASE_E1_E2"/>
    <property type="match status" value="1"/>
</dbReference>
<dbReference type="Proteomes" id="UP001209654">
    <property type="component" value="Unassembled WGS sequence"/>
</dbReference>
<evidence type="ECO:0000256" key="4">
    <source>
        <dbReference type="ARBA" id="ARBA00022723"/>
    </source>
</evidence>
<keyword evidence="7 8" id="KW-0472">Membrane</keyword>
<dbReference type="InterPro" id="IPR018303">
    <property type="entry name" value="ATPase_P-typ_P_site"/>
</dbReference>
<evidence type="ECO:0000256" key="2">
    <source>
        <dbReference type="ARBA" id="ARBA00006024"/>
    </source>
</evidence>
<dbReference type="InterPro" id="IPR023298">
    <property type="entry name" value="ATPase_P-typ_TM_dom_sf"/>
</dbReference>
<dbReference type="SUPFAM" id="SSF81653">
    <property type="entry name" value="Calcium ATPase, transduction domain A"/>
    <property type="match status" value="1"/>
</dbReference>
<dbReference type="InterPro" id="IPR044492">
    <property type="entry name" value="P_typ_ATPase_HD_dom"/>
</dbReference>
<keyword evidence="8" id="KW-1003">Cell membrane</keyword>
<dbReference type="InterPro" id="IPR023299">
    <property type="entry name" value="ATPase_P-typ_cyto_dom_N"/>
</dbReference>
<dbReference type="PRINTS" id="PR00120">
    <property type="entry name" value="HATPASE"/>
</dbReference>
<evidence type="ECO:0000256" key="1">
    <source>
        <dbReference type="ARBA" id="ARBA00004651"/>
    </source>
</evidence>
<feature type="transmembrane region" description="Helical" evidence="8">
    <location>
        <begin position="64"/>
        <end position="89"/>
    </location>
</feature>
<dbReference type="Gene3D" id="2.70.150.10">
    <property type="entry name" value="Calcium-transporting ATPase, cytoplasmic transduction domain A"/>
    <property type="match status" value="1"/>
</dbReference>
<dbReference type="PRINTS" id="PR00119">
    <property type="entry name" value="CATATPASE"/>
</dbReference>
<dbReference type="NCBIfam" id="TIGR01512">
    <property type="entry name" value="ATPase-IB2_Cd"/>
    <property type="match status" value="1"/>
</dbReference>
<dbReference type="SFLD" id="SFLDS00003">
    <property type="entry name" value="Haloacid_Dehalogenase"/>
    <property type="match status" value="1"/>
</dbReference>
<dbReference type="SFLD" id="SFLDF00027">
    <property type="entry name" value="p-type_atpase"/>
    <property type="match status" value="1"/>
</dbReference>
<dbReference type="PANTHER" id="PTHR48085:SF5">
    <property type="entry name" value="CADMIUM_ZINC-TRANSPORTING ATPASE HMA4-RELATED"/>
    <property type="match status" value="1"/>
</dbReference>
<dbReference type="Pfam" id="PF00702">
    <property type="entry name" value="Hydrolase"/>
    <property type="match status" value="1"/>
</dbReference>
<dbReference type="Pfam" id="PF00122">
    <property type="entry name" value="E1-E2_ATPase"/>
    <property type="match status" value="1"/>
</dbReference>
<keyword evidence="3 8" id="KW-0812">Transmembrane</keyword>
<feature type="transmembrane region" description="Helical" evidence="8">
    <location>
        <begin position="255"/>
        <end position="276"/>
    </location>
</feature>
<dbReference type="SUPFAM" id="SSF56784">
    <property type="entry name" value="HAD-like"/>
    <property type="match status" value="1"/>
</dbReference>
<keyword evidence="5" id="KW-1278">Translocase</keyword>
<keyword evidence="4 8" id="KW-0479">Metal-binding</keyword>
<dbReference type="RefSeq" id="WP_264796299.1">
    <property type="nucleotide sequence ID" value="NZ_BRVS01000013.1"/>
</dbReference>
<keyword evidence="8" id="KW-0547">Nucleotide-binding</keyword>
<evidence type="ECO:0000256" key="7">
    <source>
        <dbReference type="ARBA" id="ARBA00023136"/>
    </source>
</evidence>
<reference evidence="10 11" key="1">
    <citation type="journal article" date="2023" name="Int. J. Syst. Evol. Microbiol.">
        <title>Arthrobacter mangrovi sp. nov., an actinobacterium isolated from the rhizosphere of a mangrove.</title>
        <authorList>
            <person name="Hamada M."/>
            <person name="Saitou S."/>
            <person name="Enomoto N."/>
            <person name="Nanri K."/>
            <person name="Hidaka K."/>
            <person name="Miura T."/>
            <person name="Tamura T."/>
        </authorList>
    </citation>
    <scope>NUCLEOTIDE SEQUENCE [LARGE SCALE GENOMIC DNA]</scope>
    <source>
        <strain evidence="10 11">NBRC 112813</strain>
    </source>
</reference>
<keyword evidence="6 8" id="KW-1133">Transmembrane helix</keyword>
<comment type="caution">
    <text evidence="10">The sequence shown here is derived from an EMBL/GenBank/DDBJ whole genome shotgun (WGS) entry which is preliminary data.</text>
</comment>
<comment type="similarity">
    <text evidence="2 8">Belongs to the cation transport ATPase (P-type) (TC 3.A.3) family. Type IB subfamily.</text>
</comment>
<evidence type="ECO:0000256" key="6">
    <source>
        <dbReference type="ARBA" id="ARBA00022989"/>
    </source>
</evidence>
<evidence type="ECO:0000313" key="10">
    <source>
        <dbReference type="EMBL" id="GLB68201.1"/>
    </source>
</evidence>
<accession>A0ABQ5MW57</accession>
<dbReference type="InterPro" id="IPR051014">
    <property type="entry name" value="Cation_Transport_ATPase_IB"/>
</dbReference>
<dbReference type="EMBL" id="BRVS01000013">
    <property type="protein sequence ID" value="GLB68201.1"/>
    <property type="molecule type" value="Genomic_DNA"/>
</dbReference>
<feature type="transmembrane region" description="Helical" evidence="8">
    <location>
        <begin position="230"/>
        <end position="249"/>
    </location>
</feature>
<dbReference type="PANTHER" id="PTHR48085">
    <property type="entry name" value="CADMIUM/ZINC-TRANSPORTING ATPASE HMA2-RELATED"/>
    <property type="match status" value="1"/>
</dbReference>
<dbReference type="SFLD" id="SFLDG00002">
    <property type="entry name" value="C1.7:_P-type_atpase_like"/>
    <property type="match status" value="1"/>
</dbReference>
<dbReference type="GO" id="GO:0005524">
    <property type="term" value="F:ATP binding"/>
    <property type="evidence" value="ECO:0007669"/>
    <property type="project" value="UniProtKB-KW"/>
</dbReference>
<dbReference type="Gene3D" id="3.40.50.1000">
    <property type="entry name" value="HAD superfamily/HAD-like"/>
    <property type="match status" value="1"/>
</dbReference>
<gene>
    <name evidence="10" type="ORF">AHIS1636_26430</name>
</gene>